<keyword evidence="3" id="KW-1185">Reference proteome</keyword>
<evidence type="ECO:0000313" key="3">
    <source>
        <dbReference type="Proteomes" id="UP000572635"/>
    </source>
</evidence>
<proteinExistence type="predicted"/>
<dbReference type="EMBL" id="JACHDB010000002">
    <property type="protein sequence ID" value="MBB5435989.1"/>
    <property type="molecule type" value="Genomic_DNA"/>
</dbReference>
<dbReference type="Proteomes" id="UP000572635">
    <property type="component" value="Unassembled WGS sequence"/>
</dbReference>
<evidence type="ECO:0000313" key="2">
    <source>
        <dbReference type="EMBL" id="MBB5435989.1"/>
    </source>
</evidence>
<dbReference type="AlphaFoldDB" id="A0A7W8QTL4"/>
<gene>
    <name evidence="2" type="ORF">HDA36_006137</name>
</gene>
<name>A0A7W8QTL4_9ACTN</name>
<evidence type="ECO:0000256" key="1">
    <source>
        <dbReference type="SAM" id="MobiDB-lite"/>
    </source>
</evidence>
<accession>A0A7W8QTL4</accession>
<comment type="caution">
    <text evidence="2">The sequence shown here is derived from an EMBL/GenBank/DDBJ whole genome shotgun (WGS) entry which is preliminary data.</text>
</comment>
<feature type="region of interest" description="Disordered" evidence="1">
    <location>
        <begin position="1"/>
        <end position="56"/>
    </location>
</feature>
<organism evidence="2 3">
    <name type="scientific">Nocardiopsis composta</name>
    <dbReference type="NCBI Taxonomy" id="157465"/>
    <lineage>
        <taxon>Bacteria</taxon>
        <taxon>Bacillati</taxon>
        <taxon>Actinomycetota</taxon>
        <taxon>Actinomycetes</taxon>
        <taxon>Streptosporangiales</taxon>
        <taxon>Nocardiopsidaceae</taxon>
        <taxon>Nocardiopsis</taxon>
    </lineage>
</organism>
<reference evidence="2 3" key="1">
    <citation type="submission" date="2020-08" db="EMBL/GenBank/DDBJ databases">
        <title>Sequencing the genomes of 1000 actinobacteria strains.</title>
        <authorList>
            <person name="Klenk H.-P."/>
        </authorList>
    </citation>
    <scope>NUCLEOTIDE SEQUENCE [LARGE SCALE GENOMIC DNA]</scope>
    <source>
        <strain evidence="2 3">DSM 44551</strain>
    </source>
</reference>
<protein>
    <submittedName>
        <fullName evidence="2">Uncharacterized protein</fullName>
    </submittedName>
</protein>
<sequence length="56" mass="5525">MTRTAASGAAAEHRGRAASRGGPAPPVPERPASGAPAGFALSGAAPGRYPRFPRGQ</sequence>